<dbReference type="STRING" id="1265820.PCORN_02581"/>
<dbReference type="GO" id="GO:0005886">
    <property type="term" value="C:plasma membrane"/>
    <property type="evidence" value="ECO:0007669"/>
    <property type="project" value="UniProtKB-SubCell"/>
</dbReference>
<proteinExistence type="inferred from homology"/>
<reference evidence="9 10" key="1">
    <citation type="journal article" date="2014" name="Int. J. Syst. Evol. Microbiol.">
        <title>Listeria floridensis sp. nov., Listeria aquatica sp. nov., Listeria cornellensis sp. nov., Listeria riparia sp. nov. and Listeria grandensis sp. nov., from agricultural and natural environments.</title>
        <authorList>
            <person name="den Bakker H.C."/>
            <person name="Warchocki S."/>
            <person name="Wright E.M."/>
            <person name="Allred A.F."/>
            <person name="Ahlstrom C."/>
            <person name="Manuel C.S."/>
            <person name="Stasiewicz M.J."/>
            <person name="Burrell A."/>
            <person name="Roof S."/>
            <person name="Strawn L."/>
            <person name="Fortes E.D."/>
            <person name="Nightingale K.K."/>
            <person name="Kephart D."/>
            <person name="Wiedmann M."/>
        </authorList>
    </citation>
    <scope>NUCLEOTIDE SEQUENCE [LARGE SCALE GENOMIC DNA]</scope>
    <source>
        <strain evidence="10">FSL F6-969</strain>
    </source>
</reference>
<keyword evidence="10" id="KW-1185">Reference proteome</keyword>
<evidence type="ECO:0000256" key="7">
    <source>
        <dbReference type="SAM" id="Phobius"/>
    </source>
</evidence>
<comment type="caution">
    <text evidence="9">The sequence shown here is derived from an EMBL/GenBank/DDBJ whole genome shotgun (WGS) entry which is preliminary data.</text>
</comment>
<evidence type="ECO:0000313" key="9">
    <source>
        <dbReference type="EMBL" id="EUJ32223.1"/>
    </source>
</evidence>
<dbReference type="EMBL" id="AODE01000006">
    <property type="protein sequence ID" value="EUJ32223.1"/>
    <property type="molecule type" value="Genomic_DNA"/>
</dbReference>
<evidence type="ECO:0000256" key="6">
    <source>
        <dbReference type="ARBA" id="ARBA00023136"/>
    </source>
</evidence>
<dbReference type="Pfam" id="PF10661">
    <property type="entry name" value="EssA"/>
    <property type="match status" value="1"/>
</dbReference>
<keyword evidence="3" id="KW-1003">Cell membrane</keyword>
<feature type="chain" id="PRO_5004892413" evidence="8">
    <location>
        <begin position="26"/>
        <end position="168"/>
    </location>
</feature>
<sequence length="168" mass="18532">MKHKKSMISAILMGAILVIPVSVFAANSEDSYLGDNGKMEMQLDRATKTIDEKNTDMDTEQTELEKMGITLFTPEAEKNAAEIKAQEKKQMDDVKAALFTGESQKDNSVQVMKASLFSEAEEVAGQNEATAVGQDVPEKTNKTIWWVLSGIVLAVGALLYMVVRKVWE</sequence>
<evidence type="ECO:0000256" key="3">
    <source>
        <dbReference type="ARBA" id="ARBA00022475"/>
    </source>
</evidence>
<evidence type="ECO:0000256" key="4">
    <source>
        <dbReference type="ARBA" id="ARBA00022692"/>
    </source>
</evidence>
<keyword evidence="5 7" id="KW-1133">Transmembrane helix</keyword>
<evidence type="ECO:0000256" key="8">
    <source>
        <dbReference type="SAM" id="SignalP"/>
    </source>
</evidence>
<accession>W7CH50</accession>
<organism evidence="9 10">
    <name type="scientific">Listeria cornellensis FSL F6-0969</name>
    <dbReference type="NCBI Taxonomy" id="1265820"/>
    <lineage>
        <taxon>Bacteria</taxon>
        <taxon>Bacillati</taxon>
        <taxon>Bacillota</taxon>
        <taxon>Bacilli</taxon>
        <taxon>Bacillales</taxon>
        <taxon>Listeriaceae</taxon>
        <taxon>Listeria</taxon>
    </lineage>
</organism>
<dbReference type="Proteomes" id="UP000019254">
    <property type="component" value="Unassembled WGS sequence"/>
</dbReference>
<dbReference type="PATRIC" id="fig|1265820.5.peg.505"/>
<evidence type="ECO:0000313" key="10">
    <source>
        <dbReference type="Proteomes" id="UP000019254"/>
    </source>
</evidence>
<dbReference type="RefSeq" id="WP_051999182.1">
    <property type="nucleotide sequence ID" value="NZ_AODE01000006.1"/>
</dbReference>
<keyword evidence="6 7" id="KW-0472">Membrane</keyword>
<dbReference type="OrthoDB" id="2939415at2"/>
<dbReference type="NCBIfam" id="TIGR03927">
    <property type="entry name" value="T7SS_EssA_Firm"/>
    <property type="match status" value="1"/>
</dbReference>
<keyword evidence="4 7" id="KW-0812">Transmembrane</keyword>
<comment type="similarity">
    <text evidence="2">Belongs to the EssA family.</text>
</comment>
<dbReference type="AlphaFoldDB" id="W7CH50"/>
<comment type="subcellular location">
    <subcellularLocation>
        <location evidence="1">Cell membrane</location>
        <topology evidence="1">Single-pass membrane protein</topology>
    </subcellularLocation>
</comment>
<evidence type="ECO:0000256" key="2">
    <source>
        <dbReference type="ARBA" id="ARBA00008570"/>
    </source>
</evidence>
<name>W7CH50_9LIST</name>
<protein>
    <submittedName>
        <fullName evidence="9">Uncharacterized protein</fullName>
    </submittedName>
</protein>
<keyword evidence="8" id="KW-0732">Signal</keyword>
<evidence type="ECO:0000256" key="1">
    <source>
        <dbReference type="ARBA" id="ARBA00004162"/>
    </source>
</evidence>
<evidence type="ECO:0000256" key="5">
    <source>
        <dbReference type="ARBA" id="ARBA00022989"/>
    </source>
</evidence>
<dbReference type="InterPro" id="IPR034026">
    <property type="entry name" value="EssA"/>
</dbReference>
<gene>
    <name evidence="9" type="ORF">PCORN_02581</name>
</gene>
<feature type="transmembrane region" description="Helical" evidence="7">
    <location>
        <begin position="144"/>
        <end position="163"/>
    </location>
</feature>
<feature type="signal peptide" evidence="8">
    <location>
        <begin position="1"/>
        <end position="25"/>
    </location>
</feature>
<dbReference type="InterPro" id="IPR018920">
    <property type="entry name" value="EssA/YueC"/>
</dbReference>